<feature type="compositionally biased region" description="Polar residues" evidence="1">
    <location>
        <begin position="201"/>
        <end position="219"/>
    </location>
</feature>
<dbReference type="STRING" id="33203.A0A179GY62"/>
<gene>
    <name evidence="3" type="ORF">VFPBJ_10101</name>
    <name evidence="4" type="ORF">VFPFJ_08719</name>
</gene>
<dbReference type="KEGG" id="plj:28890841"/>
<keyword evidence="4" id="KW-0176">Collagen</keyword>
<feature type="signal peptide" evidence="2">
    <location>
        <begin position="1"/>
        <end position="21"/>
    </location>
</feature>
<feature type="compositionally biased region" description="Low complexity" evidence="1">
    <location>
        <begin position="222"/>
        <end position="247"/>
    </location>
</feature>
<feature type="region of interest" description="Disordered" evidence="1">
    <location>
        <begin position="188"/>
        <end position="247"/>
    </location>
</feature>
<feature type="chain" id="PRO_5008872804" evidence="2">
    <location>
        <begin position="22"/>
        <end position="267"/>
    </location>
</feature>
<feature type="compositionally biased region" description="Low complexity" evidence="1">
    <location>
        <begin position="188"/>
        <end position="198"/>
    </location>
</feature>
<evidence type="ECO:0000313" key="5">
    <source>
        <dbReference type="Proteomes" id="UP000078340"/>
    </source>
</evidence>
<dbReference type="EMBL" id="LSBH01000009">
    <property type="protein sequence ID" value="OAQ74806.1"/>
    <property type="molecule type" value="Genomic_DNA"/>
</dbReference>
<accession>A0A179GY62</accession>
<name>A0A179GY62_PURLI</name>
<dbReference type="OMA" id="HAQCMCG"/>
<dbReference type="Proteomes" id="UP000078340">
    <property type="component" value="Unassembled WGS sequence"/>
</dbReference>
<evidence type="ECO:0000313" key="3">
    <source>
        <dbReference type="EMBL" id="OAQ74806.1"/>
    </source>
</evidence>
<comment type="caution">
    <text evidence="4">The sequence shown here is derived from an EMBL/GenBank/DDBJ whole genome shotgun (WGS) entry which is preliminary data.</text>
</comment>
<organism evidence="4 5">
    <name type="scientific">Purpureocillium lilacinum</name>
    <name type="common">Paecilomyces lilacinus</name>
    <dbReference type="NCBI Taxonomy" id="33203"/>
    <lineage>
        <taxon>Eukaryota</taxon>
        <taxon>Fungi</taxon>
        <taxon>Dikarya</taxon>
        <taxon>Ascomycota</taxon>
        <taxon>Pezizomycotina</taxon>
        <taxon>Sordariomycetes</taxon>
        <taxon>Hypocreomycetidae</taxon>
        <taxon>Hypocreales</taxon>
        <taxon>Ophiocordycipitaceae</taxon>
        <taxon>Purpureocillium</taxon>
    </lineage>
</organism>
<dbReference type="EMBL" id="LSBI01000008">
    <property type="protein sequence ID" value="OAQ82916.1"/>
    <property type="molecule type" value="Genomic_DNA"/>
</dbReference>
<evidence type="ECO:0000313" key="4">
    <source>
        <dbReference type="EMBL" id="OAQ82916.1"/>
    </source>
</evidence>
<protein>
    <submittedName>
        <fullName evidence="4">Collagen-like protein Mcl1</fullName>
    </submittedName>
</protein>
<dbReference type="GeneID" id="28890841"/>
<keyword evidence="2" id="KW-0732">Signal</keyword>
<proteinExistence type="predicted"/>
<reference evidence="4 5" key="1">
    <citation type="submission" date="2016-02" db="EMBL/GenBank/DDBJ databases">
        <title>Biosynthesis of antibiotic leucinostatins and their inhibition on Phytophthora in bio-control Purpureocillium lilacinum.</title>
        <authorList>
            <person name="Wang G."/>
            <person name="Liu Z."/>
            <person name="Lin R."/>
            <person name="Li E."/>
            <person name="Mao Z."/>
            <person name="Ling J."/>
            <person name="Yin W."/>
            <person name="Xie B."/>
        </authorList>
    </citation>
    <scope>NUCLEOTIDE SEQUENCE [LARGE SCALE GENOMIC DNA]</scope>
    <source>
        <strain evidence="3">PLBJ-1</strain>
        <strain evidence="4">PLFJ-1</strain>
    </source>
</reference>
<dbReference type="AlphaFoldDB" id="A0A179GY62"/>
<sequence length="267" mass="26816">MRRSAAVAVSAGLLLPAVAVASQLVQRADSKGGDPVDDSKTKVCYPAVTSGIIPPCVEIATVEALCQPNGTDTIDYQAHAQCMCKGSFFADWKGCQNCLRVHGLRSERDNNYWNGVLSVASNALCSGTPTAVFRSLFASAEANTEAAPFATSGDTKSSDQFPGKTDVSLYYTATGPQGPGAITGAAATATKQATATEGETSDSGTGITSGASVTRSAGGNRTGFTSQTGGTQTGSASPSSSTAAAPREGVASGMAMAVAGAALMMAF</sequence>
<dbReference type="Proteomes" id="UP000078240">
    <property type="component" value="Unassembled WGS sequence"/>
</dbReference>
<evidence type="ECO:0000256" key="1">
    <source>
        <dbReference type="SAM" id="MobiDB-lite"/>
    </source>
</evidence>
<evidence type="ECO:0000256" key="2">
    <source>
        <dbReference type="SAM" id="SignalP"/>
    </source>
</evidence>